<proteinExistence type="predicted"/>
<reference evidence="2" key="1">
    <citation type="submission" date="2022-10" db="EMBL/GenBank/DDBJ databases">
        <title>Luteolibacter sp. GHJ8, whole genome shotgun sequencing project.</title>
        <authorList>
            <person name="Zhao G."/>
            <person name="Shen L."/>
        </authorList>
    </citation>
    <scope>NUCLEOTIDE SEQUENCE</scope>
    <source>
        <strain evidence="2">GHJ8</strain>
    </source>
</reference>
<comment type="caution">
    <text evidence="2">The sequence shown here is derived from an EMBL/GenBank/DDBJ whole genome shotgun (WGS) entry which is preliminary data.</text>
</comment>
<evidence type="ECO:0000313" key="3">
    <source>
        <dbReference type="Proteomes" id="UP001165653"/>
    </source>
</evidence>
<evidence type="ECO:0000256" key="1">
    <source>
        <dbReference type="SAM" id="MobiDB-lite"/>
    </source>
</evidence>
<feature type="region of interest" description="Disordered" evidence="1">
    <location>
        <begin position="1"/>
        <end position="22"/>
    </location>
</feature>
<gene>
    <name evidence="2" type="ORF">OJ996_00855</name>
</gene>
<organism evidence="2 3">
    <name type="scientific">Luteolibacter rhizosphaerae</name>
    <dbReference type="NCBI Taxonomy" id="2989719"/>
    <lineage>
        <taxon>Bacteria</taxon>
        <taxon>Pseudomonadati</taxon>
        <taxon>Verrucomicrobiota</taxon>
        <taxon>Verrucomicrobiia</taxon>
        <taxon>Verrucomicrobiales</taxon>
        <taxon>Verrucomicrobiaceae</taxon>
        <taxon>Luteolibacter</taxon>
    </lineage>
</organism>
<dbReference type="EMBL" id="JAPDDR010000001">
    <property type="protein sequence ID" value="MCW1912101.1"/>
    <property type="molecule type" value="Genomic_DNA"/>
</dbReference>
<sequence length="161" mass="16838">MSTLKKERAVDVDPMPASDQNADVAGTTFGAAGGAIIGGVAGSLAGPGGTVVGALAGAAAGGAIGKLVGAGGWADNDNYWRDHFHEQSFYREGSKYRDYEDAFRFGHEQRADAGHLSFEEHSSALQARWEQGGHPLAWDEARHAAKAAWERQGSARGQGGK</sequence>
<feature type="region of interest" description="Disordered" evidence="1">
    <location>
        <begin position="141"/>
        <end position="161"/>
    </location>
</feature>
<evidence type="ECO:0008006" key="4">
    <source>
        <dbReference type="Google" id="ProtNLM"/>
    </source>
</evidence>
<accession>A0ABT3FWY9</accession>
<dbReference type="RefSeq" id="WP_264510185.1">
    <property type="nucleotide sequence ID" value="NZ_JAPDDR010000001.1"/>
</dbReference>
<name>A0ABT3FWY9_9BACT</name>
<evidence type="ECO:0000313" key="2">
    <source>
        <dbReference type="EMBL" id="MCW1912101.1"/>
    </source>
</evidence>
<keyword evidence="3" id="KW-1185">Reference proteome</keyword>
<protein>
    <recommendedName>
        <fullName evidence="4">Glycine zipper domain-containing protein</fullName>
    </recommendedName>
</protein>
<dbReference type="Proteomes" id="UP001165653">
    <property type="component" value="Unassembled WGS sequence"/>
</dbReference>
<feature type="compositionally biased region" description="Basic and acidic residues" evidence="1">
    <location>
        <begin position="1"/>
        <end position="11"/>
    </location>
</feature>